<sequence>MDFIFGVLLDKQGRTSVLIFVDRFSKMVHLAVVAAQVTVEQTASLFLDCVFRHNGLPENLSCRTVIPSWSDFLPLAEFALNNGVHASSGLTPFFVNNARHPRLPALLAIHRSGDAAGSALGGGGNAGRSTGPSPV</sequence>
<dbReference type="Gene3D" id="3.30.420.10">
    <property type="entry name" value="Ribonuclease H-like superfamily/Ribonuclease H"/>
    <property type="match status" value="2"/>
</dbReference>
<dbReference type="GO" id="GO:0003676">
    <property type="term" value="F:nucleic acid binding"/>
    <property type="evidence" value="ECO:0007669"/>
    <property type="project" value="InterPro"/>
</dbReference>
<dbReference type="InterPro" id="IPR012337">
    <property type="entry name" value="RNaseH-like_sf"/>
</dbReference>
<organism evidence="1 2">
    <name type="scientific">Phytophthora nicotianae CJ01A1</name>
    <dbReference type="NCBI Taxonomy" id="1317063"/>
    <lineage>
        <taxon>Eukaryota</taxon>
        <taxon>Sar</taxon>
        <taxon>Stramenopiles</taxon>
        <taxon>Oomycota</taxon>
        <taxon>Peronosporomycetes</taxon>
        <taxon>Peronosporales</taxon>
        <taxon>Peronosporaceae</taxon>
        <taxon>Phytophthora</taxon>
    </lineage>
</organism>
<dbReference type="PANTHER" id="PTHR45835:SF99">
    <property type="entry name" value="CHROMO DOMAIN-CONTAINING PROTEIN-RELATED"/>
    <property type="match status" value="1"/>
</dbReference>
<evidence type="ECO:0000313" key="2">
    <source>
        <dbReference type="Proteomes" id="UP000018958"/>
    </source>
</evidence>
<proteinExistence type="predicted"/>
<evidence type="ECO:0008006" key="3">
    <source>
        <dbReference type="Google" id="ProtNLM"/>
    </source>
</evidence>
<dbReference type="AlphaFoldDB" id="W2VQD8"/>
<name>W2VQD8_PHYNI</name>
<comment type="caution">
    <text evidence="1">The sequence shown here is derived from an EMBL/GenBank/DDBJ whole genome shotgun (WGS) entry which is preliminary data.</text>
</comment>
<dbReference type="Proteomes" id="UP000018958">
    <property type="component" value="Unassembled WGS sequence"/>
</dbReference>
<dbReference type="SUPFAM" id="SSF53098">
    <property type="entry name" value="Ribonuclease H-like"/>
    <property type="match status" value="1"/>
</dbReference>
<dbReference type="PANTHER" id="PTHR45835">
    <property type="entry name" value="YALI0A06105P"/>
    <property type="match status" value="1"/>
</dbReference>
<gene>
    <name evidence="1" type="ORF">F441_22704</name>
</gene>
<protein>
    <recommendedName>
        <fullName evidence="3">Integrase catalytic domain-containing protein</fullName>
    </recommendedName>
</protein>
<dbReference type="EMBL" id="ANIX01004975">
    <property type="protein sequence ID" value="ETO99872.1"/>
    <property type="molecule type" value="Genomic_DNA"/>
</dbReference>
<accession>W2VQD8</accession>
<reference evidence="1 2" key="1">
    <citation type="submission" date="2013-11" db="EMBL/GenBank/DDBJ databases">
        <title>The Genome Sequence of Phytophthora parasitica CJ01A1.</title>
        <authorList>
            <consortium name="The Broad Institute Genomics Platform"/>
            <person name="Russ C."/>
            <person name="Tyler B."/>
            <person name="Panabieres F."/>
            <person name="Shan W."/>
            <person name="Tripathy S."/>
            <person name="Grunwald N."/>
            <person name="Machado M."/>
            <person name="Johnson C.S."/>
            <person name="Walker B."/>
            <person name="Young S.K."/>
            <person name="Zeng Q."/>
            <person name="Gargeya S."/>
            <person name="Fitzgerald M."/>
            <person name="Haas B."/>
            <person name="Abouelleil A."/>
            <person name="Allen A.W."/>
            <person name="Alvarado L."/>
            <person name="Arachchi H.M."/>
            <person name="Berlin A.M."/>
            <person name="Chapman S.B."/>
            <person name="Gainer-Dewar J."/>
            <person name="Goldberg J."/>
            <person name="Griggs A."/>
            <person name="Gujja S."/>
            <person name="Hansen M."/>
            <person name="Howarth C."/>
            <person name="Imamovic A."/>
            <person name="Ireland A."/>
            <person name="Larimer J."/>
            <person name="McCowan C."/>
            <person name="Murphy C."/>
            <person name="Pearson M."/>
            <person name="Poon T.W."/>
            <person name="Priest M."/>
            <person name="Roberts A."/>
            <person name="Saif S."/>
            <person name="Shea T."/>
            <person name="Sisk P."/>
            <person name="Sykes S."/>
            <person name="Wortman J."/>
            <person name="Nusbaum C."/>
            <person name="Birren B."/>
        </authorList>
    </citation>
    <scope>NUCLEOTIDE SEQUENCE [LARGE SCALE GENOMIC DNA]</scope>
    <source>
        <strain evidence="1 2">CJ01A1</strain>
    </source>
</reference>
<evidence type="ECO:0000313" key="1">
    <source>
        <dbReference type="EMBL" id="ETO99872.1"/>
    </source>
</evidence>
<dbReference type="InterPro" id="IPR036397">
    <property type="entry name" value="RNaseH_sf"/>
</dbReference>